<dbReference type="Proteomes" id="UP001054902">
    <property type="component" value="Unassembled WGS sequence"/>
</dbReference>
<evidence type="ECO:0000313" key="2">
    <source>
        <dbReference type="Proteomes" id="UP001054902"/>
    </source>
</evidence>
<name>A0AAD3DEW2_9STRA</name>
<evidence type="ECO:0000313" key="1">
    <source>
        <dbReference type="EMBL" id="GFH62115.1"/>
    </source>
</evidence>
<keyword evidence="2" id="KW-1185">Reference proteome</keyword>
<gene>
    <name evidence="1" type="ORF">CTEN210_18591</name>
</gene>
<dbReference type="EMBL" id="BLLK01000077">
    <property type="protein sequence ID" value="GFH62115.1"/>
    <property type="molecule type" value="Genomic_DNA"/>
</dbReference>
<organism evidence="1 2">
    <name type="scientific">Chaetoceros tenuissimus</name>
    <dbReference type="NCBI Taxonomy" id="426638"/>
    <lineage>
        <taxon>Eukaryota</taxon>
        <taxon>Sar</taxon>
        <taxon>Stramenopiles</taxon>
        <taxon>Ochrophyta</taxon>
        <taxon>Bacillariophyta</taxon>
        <taxon>Coscinodiscophyceae</taxon>
        <taxon>Chaetocerotophycidae</taxon>
        <taxon>Chaetocerotales</taxon>
        <taxon>Chaetocerotaceae</taxon>
        <taxon>Chaetoceros</taxon>
    </lineage>
</organism>
<comment type="caution">
    <text evidence="1">The sequence shown here is derived from an EMBL/GenBank/DDBJ whole genome shotgun (WGS) entry which is preliminary data.</text>
</comment>
<sequence>MLVEVKSSIQGHYEACPNWQRKADTAMVSIQFRPCPHDPSIYSHKNKDVVVRQVDDFYAALKTEEDSVSFLDKLKQHMNIDREGDLATDYNGFEVHQFKKYIGLNVGKFIMKLCATLGWEERPHSKNLFMLIMLCVCI</sequence>
<dbReference type="AlphaFoldDB" id="A0AAD3DEW2"/>
<reference evidence="1 2" key="1">
    <citation type="journal article" date="2021" name="Sci. Rep.">
        <title>The genome of the diatom Chaetoceros tenuissimus carries an ancient integrated fragment of an extant virus.</title>
        <authorList>
            <person name="Hongo Y."/>
            <person name="Kimura K."/>
            <person name="Takaki Y."/>
            <person name="Yoshida Y."/>
            <person name="Baba S."/>
            <person name="Kobayashi G."/>
            <person name="Nagasaki K."/>
            <person name="Hano T."/>
            <person name="Tomaru Y."/>
        </authorList>
    </citation>
    <scope>NUCLEOTIDE SEQUENCE [LARGE SCALE GENOMIC DNA]</scope>
    <source>
        <strain evidence="1 2">NIES-3715</strain>
    </source>
</reference>
<protein>
    <submittedName>
        <fullName evidence="1">Uncharacterized protein</fullName>
    </submittedName>
</protein>
<accession>A0AAD3DEW2</accession>
<proteinExistence type="predicted"/>